<dbReference type="RefSeq" id="WP_086789775.1">
    <property type="nucleotide sequence ID" value="NZ_JAGIOO010000001.1"/>
</dbReference>
<keyword evidence="2" id="KW-1185">Reference proteome</keyword>
<dbReference type="EMBL" id="JAGIOO010000001">
    <property type="protein sequence ID" value="MBP2477779.1"/>
    <property type="molecule type" value="Genomic_DNA"/>
</dbReference>
<dbReference type="Proteomes" id="UP001519363">
    <property type="component" value="Unassembled WGS sequence"/>
</dbReference>
<reference evidence="1 2" key="1">
    <citation type="submission" date="2021-03" db="EMBL/GenBank/DDBJ databases">
        <title>Sequencing the genomes of 1000 actinobacteria strains.</title>
        <authorList>
            <person name="Klenk H.-P."/>
        </authorList>
    </citation>
    <scope>NUCLEOTIDE SEQUENCE [LARGE SCALE GENOMIC DNA]</scope>
    <source>
        <strain evidence="1 2">DSM 44580</strain>
    </source>
</reference>
<protein>
    <recommendedName>
        <fullName evidence="3">Uridine kinase</fullName>
    </recommendedName>
</protein>
<name>A0ABS5AMI5_9PSEU</name>
<evidence type="ECO:0000313" key="2">
    <source>
        <dbReference type="Proteomes" id="UP001519363"/>
    </source>
</evidence>
<gene>
    <name evidence="1" type="ORF">JOF53_006651</name>
</gene>
<accession>A0ABS5AMI5</accession>
<evidence type="ECO:0008006" key="3">
    <source>
        <dbReference type="Google" id="ProtNLM"/>
    </source>
</evidence>
<evidence type="ECO:0000313" key="1">
    <source>
        <dbReference type="EMBL" id="MBP2477779.1"/>
    </source>
</evidence>
<dbReference type="Gene3D" id="3.40.50.300">
    <property type="entry name" value="P-loop containing nucleotide triphosphate hydrolases"/>
    <property type="match status" value="1"/>
</dbReference>
<proteinExistence type="predicted"/>
<sequence length="208" mass="22758">MRVRPVSMEVLVTELADRVAALPPDRRLRLAVDGANAARPGELADALVEPLRVRGRQVLRVRAADFLKPASLRLEHGRRDPDSFYLNWLDAGALRREVLDPAAPDGTGEVLPSLWNPVTDRATRAGRVPLPPGGVVLLDGALLMGQGLPLDLTVHLRLSEAALARRTPEEEHWTLPAYRRYAEEVGPDGLADVVVRVDDPRHPALVEG</sequence>
<comment type="caution">
    <text evidence="1">The sequence shown here is derived from an EMBL/GenBank/DDBJ whole genome shotgun (WGS) entry which is preliminary data.</text>
</comment>
<dbReference type="InterPro" id="IPR027417">
    <property type="entry name" value="P-loop_NTPase"/>
</dbReference>
<organism evidence="1 2">
    <name type="scientific">Crossiella equi</name>
    <dbReference type="NCBI Taxonomy" id="130796"/>
    <lineage>
        <taxon>Bacteria</taxon>
        <taxon>Bacillati</taxon>
        <taxon>Actinomycetota</taxon>
        <taxon>Actinomycetes</taxon>
        <taxon>Pseudonocardiales</taxon>
        <taxon>Pseudonocardiaceae</taxon>
        <taxon>Crossiella</taxon>
    </lineage>
</organism>